<dbReference type="Gene3D" id="1.25.50.10">
    <property type="entry name" value="Peptidase M1, alanyl aminopeptidase, C-terminal domain"/>
    <property type="match status" value="1"/>
</dbReference>
<reference evidence="17" key="2">
    <citation type="journal article" date="2021" name="PeerJ">
        <title>Extensive microbial diversity within the chicken gut microbiome revealed by metagenomics and culture.</title>
        <authorList>
            <person name="Gilroy R."/>
            <person name="Ravi A."/>
            <person name="Getino M."/>
            <person name="Pursley I."/>
            <person name="Horton D.L."/>
            <person name="Alikhan N.F."/>
            <person name="Baker D."/>
            <person name="Gharbi K."/>
            <person name="Hall N."/>
            <person name="Watson M."/>
            <person name="Adriaenssens E.M."/>
            <person name="Foster-Nyarko E."/>
            <person name="Jarju S."/>
            <person name="Secka A."/>
            <person name="Antonio M."/>
            <person name="Oren A."/>
            <person name="Chaudhuri R.R."/>
            <person name="La Ragione R."/>
            <person name="Hildebrand F."/>
            <person name="Pallen M.J."/>
        </authorList>
    </citation>
    <scope>NUCLEOTIDE SEQUENCE</scope>
    <source>
        <strain evidence="17">7463</strain>
    </source>
</reference>
<feature type="domain" description="Peptidase M1 membrane alanine aminopeptidase" evidence="13">
    <location>
        <begin position="227"/>
        <end position="445"/>
    </location>
</feature>
<evidence type="ECO:0000256" key="10">
    <source>
        <dbReference type="ARBA" id="ARBA00022833"/>
    </source>
</evidence>
<dbReference type="PANTHER" id="PTHR46322:SF1">
    <property type="entry name" value="PUROMYCIN-SENSITIVE AMINOPEPTIDASE"/>
    <property type="match status" value="1"/>
</dbReference>
<dbReference type="CDD" id="cd09600">
    <property type="entry name" value="M1_APN"/>
    <property type="match status" value="1"/>
</dbReference>
<dbReference type="PANTHER" id="PTHR46322">
    <property type="entry name" value="PUROMYCIN-SENSITIVE AMINOPEPTIDASE"/>
    <property type="match status" value="1"/>
</dbReference>
<dbReference type="GO" id="GO:0006508">
    <property type="term" value="P:proteolysis"/>
    <property type="evidence" value="ECO:0007669"/>
    <property type="project" value="UniProtKB-UniRule"/>
</dbReference>
<evidence type="ECO:0000313" key="18">
    <source>
        <dbReference type="Proteomes" id="UP000824083"/>
    </source>
</evidence>
<evidence type="ECO:0000256" key="5">
    <source>
        <dbReference type="ARBA" id="ARBA00015611"/>
    </source>
</evidence>
<evidence type="ECO:0000259" key="13">
    <source>
        <dbReference type="Pfam" id="PF01433"/>
    </source>
</evidence>
<dbReference type="EMBL" id="DVMY01000046">
    <property type="protein sequence ID" value="HIU37109.1"/>
    <property type="molecule type" value="Genomic_DNA"/>
</dbReference>
<dbReference type="FunFam" id="3.30.2010.30:FF:000002">
    <property type="entry name" value="Putative aminopeptidase N"/>
    <property type="match status" value="1"/>
</dbReference>
<reference evidence="17" key="1">
    <citation type="submission" date="2020-10" db="EMBL/GenBank/DDBJ databases">
        <authorList>
            <person name="Gilroy R."/>
        </authorList>
    </citation>
    <scope>NUCLEOTIDE SEQUENCE</scope>
    <source>
        <strain evidence="17">7463</strain>
    </source>
</reference>
<evidence type="ECO:0000313" key="17">
    <source>
        <dbReference type="EMBL" id="HIU37109.1"/>
    </source>
</evidence>
<evidence type="ECO:0000259" key="14">
    <source>
        <dbReference type="Pfam" id="PF11940"/>
    </source>
</evidence>
<dbReference type="Gene3D" id="2.60.40.1840">
    <property type="match status" value="1"/>
</dbReference>
<feature type="domain" description="Peptidase M1 alanyl aminopeptidase C-terminal" evidence="15">
    <location>
        <begin position="559"/>
        <end position="886"/>
    </location>
</feature>
<dbReference type="InterPro" id="IPR037144">
    <property type="entry name" value="Peptidase_M1_pepN_C_sf"/>
</dbReference>
<evidence type="ECO:0000256" key="7">
    <source>
        <dbReference type="ARBA" id="ARBA00022670"/>
    </source>
</evidence>
<dbReference type="GO" id="GO:0008270">
    <property type="term" value="F:zinc ion binding"/>
    <property type="evidence" value="ECO:0007669"/>
    <property type="project" value="InterPro"/>
</dbReference>
<dbReference type="Pfam" id="PF11940">
    <property type="entry name" value="DUF3458"/>
    <property type="match status" value="1"/>
</dbReference>
<dbReference type="InterPro" id="IPR038438">
    <property type="entry name" value="PepN_Ig-like_sf"/>
</dbReference>
<comment type="similarity">
    <text evidence="3">Belongs to the peptidase M1 family.</text>
</comment>
<evidence type="ECO:0000256" key="12">
    <source>
        <dbReference type="NCBIfam" id="TIGR02414"/>
    </source>
</evidence>
<evidence type="ECO:0000256" key="2">
    <source>
        <dbReference type="ARBA" id="ARBA00001947"/>
    </source>
</evidence>
<dbReference type="NCBIfam" id="TIGR02414">
    <property type="entry name" value="pepN_proteo"/>
    <property type="match status" value="1"/>
</dbReference>
<protein>
    <recommendedName>
        <fullName evidence="5 12">Aminopeptidase N</fullName>
        <ecNumber evidence="4 12">3.4.11.2</ecNumber>
    </recommendedName>
</protein>
<evidence type="ECO:0000256" key="9">
    <source>
        <dbReference type="ARBA" id="ARBA00022801"/>
    </source>
</evidence>
<accession>A0A9D1IJS4</accession>
<keyword evidence="6 17" id="KW-0031">Aminopeptidase</keyword>
<feature type="domain" description="Aminopeptidase N-like N-terminal" evidence="16">
    <location>
        <begin position="23"/>
        <end position="188"/>
    </location>
</feature>
<dbReference type="AlphaFoldDB" id="A0A9D1IJS4"/>
<dbReference type="EC" id="3.4.11.2" evidence="4 12"/>
<organism evidence="17 18">
    <name type="scientific">Candidatus Aphodousia faecigallinarum</name>
    <dbReference type="NCBI Taxonomy" id="2840677"/>
    <lineage>
        <taxon>Bacteria</taxon>
        <taxon>Pseudomonadati</taxon>
        <taxon>Pseudomonadota</taxon>
        <taxon>Betaproteobacteria</taxon>
        <taxon>Burkholderiales</taxon>
        <taxon>Sutterellaceae</taxon>
        <taxon>Sutterellaceae incertae sedis</taxon>
        <taxon>Candidatus Aphodousia</taxon>
    </lineage>
</organism>
<dbReference type="Gene3D" id="3.30.2010.30">
    <property type="match status" value="1"/>
</dbReference>
<dbReference type="Pfam" id="PF01433">
    <property type="entry name" value="Peptidase_M1"/>
    <property type="match status" value="1"/>
</dbReference>
<evidence type="ECO:0000256" key="1">
    <source>
        <dbReference type="ARBA" id="ARBA00000098"/>
    </source>
</evidence>
<dbReference type="InterPro" id="IPR027268">
    <property type="entry name" value="Peptidase_M4/M1_CTD_sf"/>
</dbReference>
<dbReference type="InterPro" id="IPR012779">
    <property type="entry name" value="Peptidase_M1_pepN"/>
</dbReference>
<keyword evidence="8" id="KW-0479">Metal-binding</keyword>
<keyword evidence="10" id="KW-0862">Zinc</keyword>
<keyword evidence="7" id="KW-0645">Protease</keyword>
<sequence length="890" mass="101857">MASATVYRKDYIPPTHWVDSVYLEFDLHPQQTHVHSTMIIRPNEDRINNDLVLNGRDLDLIRIAVEGRELDRSEYTLLPNGDLVLRGITEEIKLEIENVINPQANTSLLGLYLSKGNFMTQCEAEGFRRITYYPDRPDVSAKFTVRINAPKSVCPVLLSNGNLIEEGELDGNWHYTCWEDPFPKPCYLFALVAGNLKCREEKFQLKNGKKALLQIWVEPRNLDKTEFALESLKRAIAWDEERFGLELDLERFMIVATDDFTMGAMENKGLNIFNSRCILATPEVATDKDFARIESVIAHEYFHNWTGDRVTCRDWFQLTLKEGLTVFREQEFAADMLGDNTARAVKRIEDVRYLRDRQFTEDAGPMAHPIRPESYEEINNFYTTTVYEKGAEVIRMLQTLLGKDGFKRGLDQYIREHDGGSATCDDFVDAMAEANMRNLTQFKRWYSQAGTPHVRVRTHWDAQSASYRVTLSQFCPPSPGQNKKEPFFIPFDIALFNSKGNPIPLQLQEETSAKGTSRVLELTEEEHTWVFIGVKEQPIPSLARNFSAPIIVDYNYSPEELVFLSQCDNDAFNRAQAMEELSLLCINEMVTDYERGTRMVMNPHYRNAFESMLTDKSLSPAFKAIALTLPSEIRVAEEQPMINPIAIRAAIRSLREQLGRQFSHVIMRVFDDNAPNPVYTPSATEAGKRAMRAFCFELLLAGGNAKSLLRARQIFETSKNLTERLDALRIIVNSASPTKFTLLEAAEAEWRNEPLLINKWFTLQATATIAMDECPIVDVVQNLIERYPGYNAHNPNNVYSLVLAFCQNNLAEFHRPDGVGYKLWVEQVLKLDRINPQVSSRLARCLDNWRRYTPECSKLMFSALKYVYSQPNLSADLKEVVGKALNNATH</sequence>
<keyword evidence="11" id="KW-0482">Metalloprotease</keyword>
<comment type="catalytic activity">
    <reaction evidence="1">
        <text>Release of an N-terminal amino acid, Xaa-|-Yaa- from a peptide, amide or arylamide. Xaa is preferably Ala, but may be most amino acids including Pro (slow action). When a terminal hydrophobic residue is followed by a prolyl residue, the two may be released as an intact Xaa-Pro dipeptide.</text>
        <dbReference type="EC" id="3.4.11.2"/>
    </reaction>
</comment>
<evidence type="ECO:0000256" key="6">
    <source>
        <dbReference type="ARBA" id="ARBA00022438"/>
    </source>
</evidence>
<dbReference type="FunFam" id="2.60.40.1840:FF:000001">
    <property type="entry name" value="Aminopeptidase N"/>
    <property type="match status" value="1"/>
</dbReference>
<evidence type="ECO:0000256" key="4">
    <source>
        <dbReference type="ARBA" id="ARBA00012564"/>
    </source>
</evidence>
<comment type="cofactor">
    <cofactor evidence="2">
        <name>Zn(2+)</name>
        <dbReference type="ChEBI" id="CHEBI:29105"/>
    </cofactor>
</comment>
<dbReference type="InterPro" id="IPR035414">
    <property type="entry name" value="Peptidase_M1_pepN_Ig-like"/>
</dbReference>
<comment type="caution">
    <text evidence="17">The sequence shown here is derived from an EMBL/GenBank/DDBJ whole genome shotgun (WGS) entry which is preliminary data.</text>
</comment>
<dbReference type="InterPro" id="IPR001930">
    <property type="entry name" value="Peptidase_M1"/>
</dbReference>
<dbReference type="GO" id="GO:0016285">
    <property type="term" value="F:alanyl aminopeptidase activity"/>
    <property type="evidence" value="ECO:0007669"/>
    <property type="project" value="UniProtKB-EC"/>
</dbReference>
<proteinExistence type="inferred from homology"/>
<dbReference type="Gene3D" id="2.60.40.1730">
    <property type="entry name" value="tricorn interacting facor f3 domain"/>
    <property type="match status" value="1"/>
</dbReference>
<dbReference type="Pfam" id="PF17900">
    <property type="entry name" value="Peptidase_M1_N"/>
    <property type="match status" value="1"/>
</dbReference>
<dbReference type="PRINTS" id="PR00756">
    <property type="entry name" value="ALADIPTASE"/>
</dbReference>
<evidence type="ECO:0000256" key="3">
    <source>
        <dbReference type="ARBA" id="ARBA00010136"/>
    </source>
</evidence>
<dbReference type="GO" id="GO:0008237">
    <property type="term" value="F:metallopeptidase activity"/>
    <property type="evidence" value="ECO:0007669"/>
    <property type="project" value="UniProtKB-UniRule"/>
</dbReference>
<dbReference type="InterPro" id="IPR024601">
    <property type="entry name" value="Peptidase_M1_pepN_C"/>
</dbReference>
<dbReference type="InterPro" id="IPR042097">
    <property type="entry name" value="Aminopeptidase_N-like_N_sf"/>
</dbReference>
<dbReference type="InterPro" id="IPR014782">
    <property type="entry name" value="Peptidase_M1_dom"/>
</dbReference>
<keyword evidence="9 17" id="KW-0378">Hydrolase</keyword>
<evidence type="ECO:0000256" key="11">
    <source>
        <dbReference type="ARBA" id="ARBA00023049"/>
    </source>
</evidence>
<dbReference type="Pfam" id="PF17432">
    <property type="entry name" value="DUF3458_C"/>
    <property type="match status" value="1"/>
</dbReference>
<dbReference type="Proteomes" id="UP000824083">
    <property type="component" value="Unassembled WGS sequence"/>
</dbReference>
<evidence type="ECO:0000256" key="8">
    <source>
        <dbReference type="ARBA" id="ARBA00022723"/>
    </source>
</evidence>
<dbReference type="Gene3D" id="1.10.390.10">
    <property type="entry name" value="Neutral Protease Domain 2"/>
    <property type="match status" value="1"/>
</dbReference>
<evidence type="ECO:0000259" key="16">
    <source>
        <dbReference type="Pfam" id="PF17900"/>
    </source>
</evidence>
<feature type="domain" description="Peptidase M1 alanyl aminopeptidase Ig-like fold" evidence="14">
    <location>
        <begin position="450"/>
        <end position="554"/>
    </location>
</feature>
<gene>
    <name evidence="17" type="primary">pepN</name>
    <name evidence="17" type="ORF">IAC56_02395</name>
</gene>
<name>A0A9D1IJS4_9BURK</name>
<dbReference type="SUPFAM" id="SSF55486">
    <property type="entry name" value="Metalloproteases ('zincins'), catalytic domain"/>
    <property type="match status" value="1"/>
</dbReference>
<dbReference type="InterPro" id="IPR045357">
    <property type="entry name" value="Aminopeptidase_N-like_N"/>
</dbReference>
<evidence type="ECO:0000259" key="15">
    <source>
        <dbReference type="Pfam" id="PF17432"/>
    </source>
</evidence>
<dbReference type="SUPFAM" id="SSF63737">
    <property type="entry name" value="Leukotriene A4 hydrolase N-terminal domain"/>
    <property type="match status" value="1"/>
</dbReference>